<feature type="transmembrane region" description="Helical" evidence="3">
    <location>
        <begin position="48"/>
        <end position="66"/>
    </location>
</feature>
<keyword evidence="5" id="KW-1185">Reference proteome</keyword>
<reference evidence="4 5" key="1">
    <citation type="journal article" date="2013" name="Stand. Genomic Sci.">
        <title>Genomic Encyclopedia of Type Strains, Phase I: The one thousand microbial genomes (KMG-I) project.</title>
        <authorList>
            <person name="Kyrpides N.C."/>
            <person name="Woyke T."/>
            <person name="Eisen J.A."/>
            <person name="Garrity G."/>
            <person name="Lilburn T.G."/>
            <person name="Beck B.J."/>
            <person name="Whitman W.B."/>
            <person name="Hugenholtz P."/>
            <person name="Klenk H.P."/>
        </authorList>
    </citation>
    <scope>NUCLEOTIDE SEQUENCE [LARGE SCALE GENOMIC DNA]</scope>
    <source>
        <strain evidence="4 5">DSM 45044</strain>
    </source>
</reference>
<feature type="transmembrane region" description="Helical" evidence="3">
    <location>
        <begin position="21"/>
        <end position="42"/>
    </location>
</feature>
<feature type="coiled-coil region" evidence="1">
    <location>
        <begin position="74"/>
        <end position="101"/>
    </location>
</feature>
<feature type="compositionally biased region" description="Basic and acidic residues" evidence="2">
    <location>
        <begin position="329"/>
        <end position="340"/>
    </location>
</feature>
<dbReference type="AlphaFoldDB" id="A0A562V189"/>
<evidence type="ECO:0000256" key="3">
    <source>
        <dbReference type="SAM" id="Phobius"/>
    </source>
</evidence>
<dbReference type="RefSeq" id="WP_147138149.1">
    <property type="nucleotide sequence ID" value="NZ_BAABIJ010000002.1"/>
</dbReference>
<comment type="caution">
    <text evidence="4">The sequence shown here is derived from an EMBL/GenBank/DDBJ whole genome shotgun (WGS) entry which is preliminary data.</text>
</comment>
<organism evidence="4 5">
    <name type="scientific">Stackebrandtia albiflava</name>
    <dbReference type="NCBI Taxonomy" id="406432"/>
    <lineage>
        <taxon>Bacteria</taxon>
        <taxon>Bacillati</taxon>
        <taxon>Actinomycetota</taxon>
        <taxon>Actinomycetes</taxon>
        <taxon>Glycomycetales</taxon>
        <taxon>Glycomycetaceae</taxon>
        <taxon>Stackebrandtia</taxon>
    </lineage>
</organism>
<name>A0A562V189_9ACTN</name>
<feature type="compositionally biased region" description="Basic and acidic residues" evidence="2">
    <location>
        <begin position="146"/>
        <end position="208"/>
    </location>
</feature>
<feature type="region of interest" description="Disordered" evidence="2">
    <location>
        <begin position="104"/>
        <end position="424"/>
    </location>
</feature>
<proteinExistence type="predicted"/>
<evidence type="ECO:0000313" key="4">
    <source>
        <dbReference type="EMBL" id="TWJ11679.1"/>
    </source>
</evidence>
<keyword evidence="3" id="KW-1133">Transmembrane helix</keyword>
<dbReference type="Proteomes" id="UP000321617">
    <property type="component" value="Unassembled WGS sequence"/>
</dbReference>
<keyword evidence="3" id="KW-0472">Membrane</keyword>
<keyword evidence="1" id="KW-0175">Coiled coil</keyword>
<accession>A0A562V189</accession>
<dbReference type="OrthoDB" id="9943938at2"/>
<keyword evidence="3" id="KW-0812">Transmembrane</keyword>
<evidence type="ECO:0000256" key="1">
    <source>
        <dbReference type="SAM" id="Coils"/>
    </source>
</evidence>
<gene>
    <name evidence="4" type="ORF">LX16_2406</name>
</gene>
<feature type="compositionally biased region" description="Low complexity" evidence="2">
    <location>
        <begin position="229"/>
        <end position="238"/>
    </location>
</feature>
<evidence type="ECO:0000313" key="5">
    <source>
        <dbReference type="Proteomes" id="UP000321617"/>
    </source>
</evidence>
<feature type="compositionally biased region" description="Gly residues" evidence="2">
    <location>
        <begin position="342"/>
        <end position="353"/>
    </location>
</feature>
<sequence>MSRQGNTTSTPFWRTTRTLTVLFWCGVALAPLAALLLLVGSGEGTTRMALVLGLGSVVLIGLSVTWRRDPESVAADLSDAMADLEEQTHEALAQLRGQLRQIAAESGRVPPQRRREPEPRPVPHRPQPPMDRYPDPHAEPATGGRRRPEPEPAGHHHRPDPYDPPPRRPEREPHREQHTDPPRRPERDPYREPHHEPPPPPRRSEDYRPPSPAEQQRRRQAALEETGEMVRVTESVSVTRRETTTMRPLDPGYEPPHPAEEPGVYQGRPVRSGISEKFSRFKLPKMGGREPGGPDDDAQADSLLSGLAPEPGHEDDWYRDSGAGQPLPRQRDRSRQHDDDWGGGPRETGGHGGWRTEERSAELRMGMRESRSVPEDGWEDQRGSRYRDEPPRRAIADSEAEPGRRWSEESRGAGSYMDRYYGDR</sequence>
<protein>
    <submittedName>
        <fullName evidence="4">Uncharacterized protein</fullName>
    </submittedName>
</protein>
<dbReference type="EMBL" id="VLLL01000006">
    <property type="protein sequence ID" value="TWJ11679.1"/>
    <property type="molecule type" value="Genomic_DNA"/>
</dbReference>
<feature type="compositionally biased region" description="Basic and acidic residues" evidence="2">
    <location>
        <begin position="354"/>
        <end position="411"/>
    </location>
</feature>
<evidence type="ECO:0000256" key="2">
    <source>
        <dbReference type="SAM" id="MobiDB-lite"/>
    </source>
</evidence>